<protein>
    <submittedName>
        <fullName evidence="1">Uncharacterized protein</fullName>
    </submittedName>
</protein>
<comment type="caution">
    <text evidence="1">The sequence shown here is derived from an EMBL/GenBank/DDBJ whole genome shotgun (WGS) entry which is preliminary data.</text>
</comment>
<dbReference type="Proteomes" id="UP000295050">
    <property type="component" value="Unassembled WGS sequence"/>
</dbReference>
<gene>
    <name evidence="1" type="ORF">EV663_101392</name>
</gene>
<sequence length="532" mass="56265">MQLRDTAMINENKRFWPRAAHPVRRLSLVRGIAASCLRRASHPSGLAALAIAALGVAGVSVLSPVNTGAELAPVAIVDLSPAGGFANAPQPLPGTYRIGAEDPVARSQLPRAEAPGAAPQLTALYRYDVDRSFMPHGLRLITGRPAAVPPPRPENNAVARLRPQARPGAVAPSRIETPADVLRPAARPLDYVALALPVTKPPRPTARPEGMTATVMSVPSHAASAMSRPAAAIRPNARPEIAVQRVAMAAMPRGPVAGHPTDAAPRGKTAAACSVRLARGIPQRPRGAAGGSALAERMRSLQGVDRDRLIAQELLSGNMPGFLRNLTPVTVSGRMPDGRGANVTICVTPDYLALGRDTDFLRVPMGLPAAAQIADRFGFLLPTTRMVDAIYAQAGLRLDPRPMTPGAQMTSTSYFWQHHQTVEGQTGGRAGQLVAGQKKDLVLTNRLRRTPGRVAIYGWHRPNGRPIQPLSTVHGALYADYSHGVRLVSDTAFVDGRAVSLGALLADPAYGAILSDEGPIPAPERLIASLYR</sequence>
<reference evidence="1 2" key="1">
    <citation type="submission" date="2019-03" db="EMBL/GenBank/DDBJ databases">
        <title>Genomic Encyclopedia of Type Strains, Phase IV (KMG-IV): sequencing the most valuable type-strain genomes for metagenomic binning, comparative biology and taxonomic classification.</title>
        <authorList>
            <person name="Goeker M."/>
        </authorList>
    </citation>
    <scope>NUCLEOTIDE SEQUENCE [LARGE SCALE GENOMIC DNA]</scope>
    <source>
        <strain evidence="1 2">DSM 24766</strain>
    </source>
</reference>
<evidence type="ECO:0000313" key="2">
    <source>
        <dbReference type="Proteomes" id="UP000295050"/>
    </source>
</evidence>
<evidence type="ECO:0000313" key="1">
    <source>
        <dbReference type="EMBL" id="TCP63125.1"/>
    </source>
</evidence>
<dbReference type="AlphaFoldDB" id="A0A4R2RVH3"/>
<proteinExistence type="predicted"/>
<accession>A0A4R2RVH3</accession>
<organism evidence="1 2">
    <name type="scientific">Rhodovulum bhavnagarense</name>
    <dbReference type="NCBI Taxonomy" id="992286"/>
    <lineage>
        <taxon>Bacteria</taxon>
        <taxon>Pseudomonadati</taxon>
        <taxon>Pseudomonadota</taxon>
        <taxon>Alphaproteobacteria</taxon>
        <taxon>Rhodobacterales</taxon>
        <taxon>Paracoccaceae</taxon>
        <taxon>Rhodovulum</taxon>
    </lineage>
</organism>
<dbReference type="EMBL" id="SLXU01000001">
    <property type="protein sequence ID" value="TCP63125.1"/>
    <property type="molecule type" value="Genomic_DNA"/>
</dbReference>
<keyword evidence="2" id="KW-1185">Reference proteome</keyword>
<name>A0A4R2RVH3_9RHOB</name>